<comment type="caution">
    <text evidence="1">The sequence shown here is derived from an EMBL/GenBank/DDBJ whole genome shotgun (WGS) entry which is preliminary data.</text>
</comment>
<accession>K8NVS1</accession>
<dbReference type="EMBL" id="AGWY01000013">
    <property type="protein sequence ID" value="EKS33236.1"/>
    <property type="molecule type" value="Genomic_DNA"/>
</dbReference>
<gene>
    <name evidence="1" type="ORF">HMPREF9696_03277</name>
</gene>
<evidence type="ECO:0008006" key="3">
    <source>
        <dbReference type="Google" id="ProtNLM"/>
    </source>
</evidence>
<reference evidence="1 2" key="1">
    <citation type="submission" date="2012-04" db="EMBL/GenBank/DDBJ databases">
        <title>The Genome Sequence of Afipia clevelandensis ATCC 49720.</title>
        <authorList>
            <consortium name="The Broad Institute Genome Sequencing Platform"/>
            <person name="Earl A."/>
            <person name="Ward D."/>
            <person name="Feldgarden M."/>
            <person name="Gevers D."/>
            <person name="Huys G."/>
            <person name="Walker B."/>
            <person name="Young S.K."/>
            <person name="Zeng Q."/>
            <person name="Gargeya S."/>
            <person name="Fitzgerald M."/>
            <person name="Haas B."/>
            <person name="Abouelleil A."/>
            <person name="Alvarado L."/>
            <person name="Arachchi H.M."/>
            <person name="Berlin A."/>
            <person name="Chapman S.B."/>
            <person name="Goldberg J."/>
            <person name="Griggs A."/>
            <person name="Gujja S."/>
            <person name="Hansen M."/>
            <person name="Howarth C."/>
            <person name="Imamovic A."/>
            <person name="Larimer J."/>
            <person name="McCowen C."/>
            <person name="Montmayeur A."/>
            <person name="Murphy C."/>
            <person name="Neiman D."/>
            <person name="Pearson M."/>
            <person name="Priest M."/>
            <person name="Roberts A."/>
            <person name="Saif S."/>
            <person name="Shea T."/>
            <person name="Sisk P."/>
            <person name="Sykes S."/>
            <person name="Wortman J."/>
            <person name="Nusbaum C."/>
            <person name="Birren B."/>
        </authorList>
    </citation>
    <scope>NUCLEOTIDE SEQUENCE [LARGE SCALE GENOMIC DNA]</scope>
    <source>
        <strain evidence="1 2">ATCC 49720</strain>
    </source>
</reference>
<dbReference type="Proteomes" id="UP000001095">
    <property type="component" value="Unassembled WGS sequence"/>
</dbReference>
<dbReference type="HOGENOM" id="CLU_603658_0_0_5"/>
<protein>
    <recommendedName>
        <fullName evidence="3">DUF4403 family protein</fullName>
    </recommendedName>
</protein>
<evidence type="ECO:0000313" key="1">
    <source>
        <dbReference type="EMBL" id="EKS33236.1"/>
    </source>
</evidence>
<dbReference type="InterPro" id="IPR025515">
    <property type="entry name" value="DUF4403"/>
</dbReference>
<organism evidence="1 2">
    <name type="scientific">Afipia clevelandensis ATCC 49720</name>
    <dbReference type="NCBI Taxonomy" id="883079"/>
    <lineage>
        <taxon>Bacteria</taxon>
        <taxon>Pseudomonadati</taxon>
        <taxon>Pseudomonadota</taxon>
        <taxon>Alphaproteobacteria</taxon>
        <taxon>Hyphomicrobiales</taxon>
        <taxon>Nitrobacteraceae</taxon>
        <taxon>Afipia</taxon>
    </lineage>
</organism>
<dbReference type="AlphaFoldDB" id="K8NVS1"/>
<sequence>MIVDMLRENFKSCHVGGIVTIGLATLLTASVAFADGKPPLAADTPPAATADSSISATVQFSLSALDRAIERKVPRQLATIDDSGRSCWSRRILGRMVNIDCEYSGSVQRTGPISLHAEEGRLIAAIPLFGSVSGQGIGRFARLLHGTGEGQLTVYATARPQLRRDWSVSLDMTEGFRWQEPPTLQILGFRIDLTRYIEPKIQAQVSRVRRDAAASVAAMNIRGKAEAAWQQAFSTVKILDAPAIWLKTTPRTVAFSGTHARGDILEGAIEMAGTSETFVGQQPSASVPTPLPALGSDVTNPGGFSVILPVTISYDQIREKIQAVMTARAQTGGPQVQDISVYPSSGKLVMGLHLTSADTASGGAWIYLTATPQVDANTQTVQFGDLAVVPDSSTAASSPLAALFNDPALLQDLRQQAGLAFQSEWQTLLASANARLTRPLTGGFRSEGNLASAGLSQVSLLPDGIRIDLRASGHLKILYGM</sequence>
<dbReference type="PATRIC" id="fig|883079.3.peg.3350"/>
<name>K8NVS1_9BRAD</name>
<dbReference type="RefSeq" id="WP_002714147.1">
    <property type="nucleotide sequence ID" value="NZ_KB375281.1"/>
</dbReference>
<dbReference type="OrthoDB" id="1299766at2"/>
<proteinExistence type="predicted"/>
<dbReference type="Pfam" id="PF14356">
    <property type="entry name" value="DUF4403"/>
    <property type="match status" value="1"/>
</dbReference>
<keyword evidence="2" id="KW-1185">Reference proteome</keyword>
<evidence type="ECO:0000313" key="2">
    <source>
        <dbReference type="Proteomes" id="UP000001095"/>
    </source>
</evidence>